<accession>A0A9D2UI09</accession>
<reference evidence="2" key="1">
    <citation type="journal article" date="2021" name="PeerJ">
        <title>Extensive microbial diversity within the chicken gut microbiome revealed by metagenomics and culture.</title>
        <authorList>
            <person name="Gilroy R."/>
            <person name="Ravi A."/>
            <person name="Getino M."/>
            <person name="Pursley I."/>
            <person name="Horton D.L."/>
            <person name="Alikhan N.F."/>
            <person name="Baker D."/>
            <person name="Gharbi K."/>
            <person name="Hall N."/>
            <person name="Watson M."/>
            <person name="Adriaenssens E.M."/>
            <person name="Foster-Nyarko E."/>
            <person name="Jarju S."/>
            <person name="Secka A."/>
            <person name="Antonio M."/>
            <person name="Oren A."/>
            <person name="Chaudhuri R.R."/>
            <person name="La Ragione R."/>
            <person name="Hildebrand F."/>
            <person name="Pallen M.J."/>
        </authorList>
    </citation>
    <scope>NUCLEOTIDE SEQUENCE</scope>
    <source>
        <strain evidence="2">MalCec1-1739</strain>
    </source>
</reference>
<proteinExistence type="predicted"/>
<protein>
    <submittedName>
        <fullName evidence="2">Omp28-related outer membrane protein</fullName>
    </submittedName>
</protein>
<feature type="chain" id="PRO_5039490801" evidence="1">
    <location>
        <begin position="20"/>
        <end position="637"/>
    </location>
</feature>
<reference evidence="2" key="2">
    <citation type="submission" date="2021-04" db="EMBL/GenBank/DDBJ databases">
        <authorList>
            <person name="Gilroy R."/>
        </authorList>
    </citation>
    <scope>NUCLEOTIDE SEQUENCE</scope>
    <source>
        <strain evidence="2">MalCec1-1739</strain>
    </source>
</reference>
<keyword evidence="1" id="KW-0732">Signal</keyword>
<dbReference type="Gene3D" id="2.60.40.10">
    <property type="entry name" value="Immunoglobulins"/>
    <property type="match status" value="2"/>
</dbReference>
<sequence>MRKTIAIIIALSMGLAAVAQQLMTSRQMPDMHSSVVRHAPQADGDLVPWGYCESDVQFAIGVNERTELSAAILISKDVLGIYRNADIMGIRFGVADDAEGVSVFIKTGDAGNLSFDLPNSREEYVGTVGVGFHDVVFDSPFRTTDEYLIVGYTGVGENFIGFDGGVTNADACYLCLNDEWGTLYDQAVSNAWGSLSIQLLLGGAGMPDIELSMTDIITSYVEQNHPFTLQGVVTNLTTTPVTEYEITYSANNGQQQTERFECNISSQETDTFAIDMPAFVRVGSNSVMVRIATVNGIEDGDASNNTMVGSINCIEEGCFFLRKMVMEESTSVYCGYCPKGIMIMRSLNERYPDRFIGISIHSASMGPDPMCVYDYDEDINYLYTDDGLPNSILNRKREYSGDPIYMDMYFESEMKYHPIAVADVRLVSVSRVNDRQIAVDVQTKFADDISGANYKLAFVVLENNVASAVAQLNYFSGGSPMGGFESLPREIDMRHNDVARGVWDFRGIEGSVPSDIVKKEVYDYSYTIDLDSKNALVQDESALEVVVMLLDPVTDEILNADKKAVGYATGIVVPPVPNDDVQVCGGDGCVQVVGGCDGLAVYDMSGIQLANENLTRGLYIAVVEKDGIKSVHKVLVK</sequence>
<evidence type="ECO:0000313" key="2">
    <source>
        <dbReference type="EMBL" id="HJD52724.1"/>
    </source>
</evidence>
<organism evidence="2 3">
    <name type="scientific">Candidatus Avibacteroides avistercoris</name>
    <dbReference type="NCBI Taxonomy" id="2840690"/>
    <lineage>
        <taxon>Bacteria</taxon>
        <taxon>Pseudomonadati</taxon>
        <taxon>Bacteroidota</taxon>
        <taxon>Bacteroidia</taxon>
        <taxon>Bacteroidales</taxon>
        <taxon>Bacteroidaceae</taxon>
        <taxon>Bacteroidaceae incertae sedis</taxon>
        <taxon>Candidatus Avibacteroides</taxon>
    </lineage>
</organism>
<gene>
    <name evidence="2" type="ORF">IAA93_03220</name>
</gene>
<dbReference type="Proteomes" id="UP000787625">
    <property type="component" value="Unassembled WGS sequence"/>
</dbReference>
<comment type="caution">
    <text evidence="2">The sequence shown here is derived from an EMBL/GenBank/DDBJ whole genome shotgun (WGS) entry which is preliminary data.</text>
</comment>
<evidence type="ECO:0000256" key="1">
    <source>
        <dbReference type="SAM" id="SignalP"/>
    </source>
</evidence>
<name>A0A9D2UI09_9BACT</name>
<dbReference type="EMBL" id="DWUP01000065">
    <property type="protein sequence ID" value="HJD52724.1"/>
    <property type="molecule type" value="Genomic_DNA"/>
</dbReference>
<feature type="signal peptide" evidence="1">
    <location>
        <begin position="1"/>
        <end position="19"/>
    </location>
</feature>
<evidence type="ECO:0000313" key="3">
    <source>
        <dbReference type="Proteomes" id="UP000787625"/>
    </source>
</evidence>
<dbReference type="AlphaFoldDB" id="A0A9D2UI09"/>
<dbReference type="InterPro" id="IPR013783">
    <property type="entry name" value="Ig-like_fold"/>
</dbReference>